<evidence type="ECO:0000256" key="3">
    <source>
        <dbReference type="ARBA" id="ARBA00022833"/>
    </source>
</evidence>
<dbReference type="PANTHER" id="PTHR45931:SF3">
    <property type="entry name" value="RING ZINC FINGER-CONTAINING PROTEIN"/>
    <property type="match status" value="1"/>
</dbReference>
<dbReference type="PROSITE" id="PS50089">
    <property type="entry name" value="ZF_RING_2"/>
    <property type="match status" value="1"/>
</dbReference>
<evidence type="ECO:0000256" key="5">
    <source>
        <dbReference type="SAM" id="MobiDB-lite"/>
    </source>
</evidence>
<evidence type="ECO:0000256" key="1">
    <source>
        <dbReference type="ARBA" id="ARBA00022723"/>
    </source>
</evidence>
<sequence>MPVEKMWKKKLAELASFGILGSGTGTPCFVPADSRSNALLHVPVAPIYAPSDIDPQMGPLIHPAAVHNLVDVHQFPPVQQIIPNVMGVHMPAGPVHYLPQNLHFPGQQLPSNQMPFFAGDIVDRHPLMFPAVGNIYNPMMQPHVAGGVAYNPTMQPFPVYPNFAYAQPAEASPFAINGPVAVPTIWTQYHGQANLAMANLQQQYEMELRAELEMRAWEAAVLHLADEAPVHADVAPAPQGMTRQVLLIATNDEISRLETLRIEDETIIAEKVCVICQFDFEHSDLLRVLPCEHHFHLNCIDKWLGASCTCPICRQEAIIEEAPRENEGASGYESTSQDAAVTEPPPSNTASSEDTQNASGVSAAEPISNRARENEHAPDSHGDVKMAKQIGADG</sequence>
<dbReference type="InterPro" id="IPR051834">
    <property type="entry name" value="RING_finger_E3_ligase"/>
</dbReference>
<dbReference type="OrthoDB" id="5823472at2759"/>
<reference evidence="7 8" key="2">
    <citation type="submission" date="2018-11" db="EMBL/GenBank/DDBJ databases">
        <authorList>
            <consortium name="Pathogen Informatics"/>
        </authorList>
    </citation>
    <scope>NUCLEOTIDE SEQUENCE [LARGE SCALE GENOMIC DNA]</scope>
</reference>
<evidence type="ECO:0000313" key="8">
    <source>
        <dbReference type="Proteomes" id="UP000271098"/>
    </source>
</evidence>
<protein>
    <submittedName>
        <fullName evidence="9">RING-type domain-containing protein</fullName>
    </submittedName>
</protein>
<feature type="compositionally biased region" description="Polar residues" evidence="5">
    <location>
        <begin position="348"/>
        <end position="360"/>
    </location>
</feature>
<dbReference type="SUPFAM" id="SSF57850">
    <property type="entry name" value="RING/U-box"/>
    <property type="match status" value="1"/>
</dbReference>
<organism evidence="9">
    <name type="scientific">Gongylonema pulchrum</name>
    <dbReference type="NCBI Taxonomy" id="637853"/>
    <lineage>
        <taxon>Eukaryota</taxon>
        <taxon>Metazoa</taxon>
        <taxon>Ecdysozoa</taxon>
        <taxon>Nematoda</taxon>
        <taxon>Chromadorea</taxon>
        <taxon>Rhabditida</taxon>
        <taxon>Spirurina</taxon>
        <taxon>Spiruromorpha</taxon>
        <taxon>Spiruroidea</taxon>
        <taxon>Gongylonematidae</taxon>
        <taxon>Gongylonema</taxon>
    </lineage>
</organism>
<dbReference type="WBParaSite" id="GPUH_0001695901-mRNA-1">
    <property type="protein sequence ID" value="GPUH_0001695901-mRNA-1"/>
    <property type="gene ID" value="GPUH_0001695901"/>
</dbReference>
<feature type="compositionally biased region" description="Basic and acidic residues" evidence="5">
    <location>
        <begin position="370"/>
        <end position="386"/>
    </location>
</feature>
<feature type="region of interest" description="Disordered" evidence="5">
    <location>
        <begin position="324"/>
        <end position="394"/>
    </location>
</feature>
<dbReference type="EMBL" id="UYRT01084437">
    <property type="protein sequence ID" value="VDN28835.1"/>
    <property type="molecule type" value="Genomic_DNA"/>
</dbReference>
<reference evidence="9" key="1">
    <citation type="submission" date="2016-06" db="UniProtKB">
        <authorList>
            <consortium name="WormBaseParasite"/>
        </authorList>
    </citation>
    <scope>IDENTIFICATION</scope>
</reference>
<keyword evidence="3" id="KW-0862">Zinc</keyword>
<keyword evidence="1" id="KW-0479">Metal-binding</keyword>
<dbReference type="InterPro" id="IPR001841">
    <property type="entry name" value="Znf_RING"/>
</dbReference>
<dbReference type="SMART" id="SM00184">
    <property type="entry name" value="RING"/>
    <property type="match status" value="1"/>
</dbReference>
<dbReference type="Pfam" id="PF13639">
    <property type="entry name" value="zf-RING_2"/>
    <property type="match status" value="1"/>
</dbReference>
<dbReference type="GO" id="GO:0008270">
    <property type="term" value="F:zinc ion binding"/>
    <property type="evidence" value="ECO:0007669"/>
    <property type="project" value="UniProtKB-KW"/>
</dbReference>
<dbReference type="PANTHER" id="PTHR45931">
    <property type="entry name" value="SI:CH211-59O9.10"/>
    <property type="match status" value="1"/>
</dbReference>
<dbReference type="Proteomes" id="UP000271098">
    <property type="component" value="Unassembled WGS sequence"/>
</dbReference>
<name>A0A183E7J6_9BILA</name>
<dbReference type="AlphaFoldDB" id="A0A183E7J6"/>
<dbReference type="Gene3D" id="3.30.40.10">
    <property type="entry name" value="Zinc/RING finger domain, C3HC4 (zinc finger)"/>
    <property type="match status" value="1"/>
</dbReference>
<gene>
    <name evidence="7" type="ORF">GPUH_LOCUS16937</name>
</gene>
<dbReference type="GO" id="GO:0061630">
    <property type="term" value="F:ubiquitin protein ligase activity"/>
    <property type="evidence" value="ECO:0007669"/>
    <property type="project" value="TreeGrafter"/>
</dbReference>
<evidence type="ECO:0000259" key="6">
    <source>
        <dbReference type="PROSITE" id="PS50089"/>
    </source>
</evidence>
<keyword evidence="8" id="KW-1185">Reference proteome</keyword>
<dbReference type="GO" id="GO:0006511">
    <property type="term" value="P:ubiquitin-dependent protein catabolic process"/>
    <property type="evidence" value="ECO:0007669"/>
    <property type="project" value="TreeGrafter"/>
</dbReference>
<accession>A0A183E7J6</accession>
<evidence type="ECO:0000313" key="7">
    <source>
        <dbReference type="EMBL" id="VDN28835.1"/>
    </source>
</evidence>
<evidence type="ECO:0000256" key="4">
    <source>
        <dbReference type="PROSITE-ProRule" id="PRU00175"/>
    </source>
</evidence>
<proteinExistence type="predicted"/>
<evidence type="ECO:0000313" key="9">
    <source>
        <dbReference type="WBParaSite" id="GPUH_0001695901-mRNA-1"/>
    </source>
</evidence>
<keyword evidence="2 4" id="KW-0863">Zinc-finger</keyword>
<dbReference type="InterPro" id="IPR013083">
    <property type="entry name" value="Znf_RING/FYVE/PHD"/>
</dbReference>
<evidence type="ECO:0000256" key="2">
    <source>
        <dbReference type="ARBA" id="ARBA00022771"/>
    </source>
</evidence>
<dbReference type="GO" id="GO:0005634">
    <property type="term" value="C:nucleus"/>
    <property type="evidence" value="ECO:0007669"/>
    <property type="project" value="TreeGrafter"/>
</dbReference>
<feature type="domain" description="RING-type" evidence="6">
    <location>
        <begin position="273"/>
        <end position="314"/>
    </location>
</feature>